<dbReference type="Pfam" id="PF13416">
    <property type="entry name" value="SBP_bac_8"/>
    <property type="match status" value="1"/>
</dbReference>
<evidence type="ECO:0000256" key="2">
    <source>
        <dbReference type="ARBA" id="ARBA00008520"/>
    </source>
</evidence>
<dbReference type="Gene3D" id="3.40.190.10">
    <property type="entry name" value="Periplasmic binding protein-like II"/>
    <property type="match status" value="2"/>
</dbReference>
<feature type="signal peptide" evidence="6">
    <location>
        <begin position="1"/>
        <end position="21"/>
    </location>
</feature>
<dbReference type="EMBL" id="CP003382">
    <property type="protein sequence ID" value="AFZ68568.1"/>
    <property type="molecule type" value="Genomic_DNA"/>
</dbReference>
<dbReference type="PROSITE" id="PS01037">
    <property type="entry name" value="SBP_BACTERIAL_1"/>
    <property type="match status" value="1"/>
</dbReference>
<keyword evidence="7" id="KW-0762">Sugar transport</keyword>
<dbReference type="Proteomes" id="UP000010467">
    <property type="component" value="Chromosome"/>
</dbReference>
<dbReference type="PANTHER" id="PTHR43649">
    <property type="entry name" value="ARABINOSE-BINDING PROTEIN-RELATED"/>
    <property type="match status" value="1"/>
</dbReference>
<dbReference type="GO" id="GO:0030313">
    <property type="term" value="C:cell envelope"/>
    <property type="evidence" value="ECO:0007669"/>
    <property type="project" value="UniProtKB-SubCell"/>
</dbReference>
<comment type="similarity">
    <text evidence="2">Belongs to the bacterial solute-binding protein 1 family.</text>
</comment>
<dbReference type="InterPro" id="IPR006061">
    <property type="entry name" value="SBP_1_CS"/>
</dbReference>
<dbReference type="HOGENOM" id="CLU_031285_3_1_0"/>
<organism evidence="7 8">
    <name type="scientific">Deinococcus peraridilitoris (strain DSM 19664 / LMG 22246 / CIP 109416 / KR-200)</name>
    <dbReference type="NCBI Taxonomy" id="937777"/>
    <lineage>
        <taxon>Bacteria</taxon>
        <taxon>Thermotogati</taxon>
        <taxon>Deinococcota</taxon>
        <taxon>Deinococci</taxon>
        <taxon>Deinococcales</taxon>
        <taxon>Deinococcaceae</taxon>
        <taxon>Deinococcus</taxon>
    </lineage>
</organism>
<protein>
    <submittedName>
        <fullName evidence="7">ABC-type sugar transport system, periplasmic component</fullName>
    </submittedName>
</protein>
<dbReference type="eggNOG" id="COG1653">
    <property type="taxonomic scope" value="Bacteria"/>
</dbReference>
<dbReference type="InterPro" id="IPR006059">
    <property type="entry name" value="SBP"/>
</dbReference>
<comment type="subcellular location">
    <subcellularLocation>
        <location evidence="1">Cell envelope</location>
    </subcellularLocation>
</comment>
<evidence type="ECO:0000256" key="5">
    <source>
        <dbReference type="ARBA" id="ARBA00022764"/>
    </source>
</evidence>
<reference evidence="8" key="1">
    <citation type="submission" date="2012-03" db="EMBL/GenBank/DDBJ databases">
        <title>Complete sequence of chromosome of Deinococcus peraridilitoris DSM 19664.</title>
        <authorList>
            <person name="Lucas S."/>
            <person name="Copeland A."/>
            <person name="Lapidus A."/>
            <person name="Glavina del Rio T."/>
            <person name="Dalin E."/>
            <person name="Tice H."/>
            <person name="Bruce D."/>
            <person name="Goodwin L."/>
            <person name="Pitluck S."/>
            <person name="Peters L."/>
            <person name="Mikhailova N."/>
            <person name="Lu M."/>
            <person name="Kyrpides N."/>
            <person name="Mavromatis K."/>
            <person name="Ivanova N."/>
            <person name="Brettin T."/>
            <person name="Detter J.C."/>
            <person name="Han C."/>
            <person name="Larimer F."/>
            <person name="Land M."/>
            <person name="Hauser L."/>
            <person name="Markowitz V."/>
            <person name="Cheng J.-F."/>
            <person name="Hugenholtz P."/>
            <person name="Woyke T."/>
            <person name="Wu D."/>
            <person name="Pukall R."/>
            <person name="Steenblock K."/>
            <person name="Brambilla E."/>
            <person name="Klenk H.-P."/>
            <person name="Eisen J.A."/>
        </authorList>
    </citation>
    <scope>NUCLEOTIDE SEQUENCE [LARGE SCALE GENOMIC DNA]</scope>
    <source>
        <strain evidence="8">DSM 19664 / LMG 22246 / CIP 109416 / KR-200</strain>
    </source>
</reference>
<evidence type="ECO:0000256" key="4">
    <source>
        <dbReference type="ARBA" id="ARBA00022729"/>
    </source>
</evidence>
<evidence type="ECO:0000256" key="6">
    <source>
        <dbReference type="SAM" id="SignalP"/>
    </source>
</evidence>
<dbReference type="SUPFAM" id="SSF53850">
    <property type="entry name" value="Periplasmic binding protein-like II"/>
    <property type="match status" value="1"/>
</dbReference>
<dbReference type="CDD" id="cd14748">
    <property type="entry name" value="PBP2_UgpB"/>
    <property type="match status" value="1"/>
</dbReference>
<evidence type="ECO:0000256" key="3">
    <source>
        <dbReference type="ARBA" id="ARBA00022448"/>
    </source>
</evidence>
<dbReference type="KEGG" id="dpd:Deipe_3122"/>
<dbReference type="RefSeq" id="WP_015236866.1">
    <property type="nucleotide sequence ID" value="NC_019793.1"/>
</dbReference>
<dbReference type="InterPro" id="IPR050490">
    <property type="entry name" value="Bact_solute-bd_prot1"/>
</dbReference>
<dbReference type="AlphaFoldDB" id="L0A3U6"/>
<gene>
    <name evidence="7" type="ordered locus">Deipe_3122</name>
</gene>
<name>L0A3U6_DEIPD</name>
<sequence>MNAANMKKLMLALALAGTAGAQTTVEFWHSFGDAKRGGWIQARADEFNKQNPSIKVVPSFKGGYNDSLQATILAARQNKAPALVQIFEVGSQLSLDSGVFQPVSNIKNVDFSDYIKPVINYYTINGKVNSLPFNSSSPVLYYNQDLMRKAGLDPKNPPTTFGALQKACAKIVAAKLDAKCFGAPLYGWFVEQWMSQQNATIVNNGNGRQARATESNLDSAAARKIFQFHKDMQDKGYYTYTGKLADTDGSNAIFTNQKSVFHINSTADIGNVTDAAQKSGFQLGIGVLPIPDGTKRNGVVIGGASLWIAKNISKEQAEGALDFALYMTNTKNMADWHKLTGYYPVRNSSIDLLRKEGWFSKSPLQLVAFNQLTKTVSNPASAGGLNGAAIETRKIVEEGLQKVVGGQSVDAAVKDTKARVDKALSDYNKNFR</sequence>
<dbReference type="PANTHER" id="PTHR43649:SF31">
    <property type="entry name" value="SN-GLYCEROL-3-PHOSPHATE-BINDING PERIPLASMIC PROTEIN UGPB"/>
    <property type="match status" value="1"/>
</dbReference>
<keyword evidence="4 6" id="KW-0732">Signal</keyword>
<evidence type="ECO:0000256" key="1">
    <source>
        <dbReference type="ARBA" id="ARBA00004196"/>
    </source>
</evidence>
<evidence type="ECO:0000313" key="8">
    <source>
        <dbReference type="Proteomes" id="UP000010467"/>
    </source>
</evidence>
<accession>L0A3U6</accession>
<dbReference type="GO" id="GO:0055085">
    <property type="term" value="P:transmembrane transport"/>
    <property type="evidence" value="ECO:0007669"/>
    <property type="project" value="InterPro"/>
</dbReference>
<evidence type="ECO:0000313" key="7">
    <source>
        <dbReference type="EMBL" id="AFZ68568.1"/>
    </source>
</evidence>
<dbReference type="PATRIC" id="fig|937777.3.peg.3134"/>
<dbReference type="STRING" id="937777.Deipe_3122"/>
<keyword evidence="8" id="KW-1185">Reference proteome</keyword>
<keyword evidence="5" id="KW-0574">Periplasm</keyword>
<feature type="chain" id="PRO_5003939595" evidence="6">
    <location>
        <begin position="22"/>
        <end position="432"/>
    </location>
</feature>
<keyword evidence="3" id="KW-0813">Transport</keyword>
<proteinExistence type="inferred from homology"/>